<accession>A0ABU8SMM6</accession>
<dbReference type="InterPro" id="IPR029044">
    <property type="entry name" value="Nucleotide-diphossugar_trans"/>
</dbReference>
<comment type="similarity">
    <text evidence="2">Belongs to the CDP-glycerol glycerophosphotransferase family.</text>
</comment>
<dbReference type="InterPro" id="IPR051612">
    <property type="entry name" value="Teichoic_Acid_Biosynth"/>
</dbReference>
<dbReference type="EMBL" id="JAWMWH010000001">
    <property type="protein sequence ID" value="MEJ6400708.1"/>
    <property type="molecule type" value="Genomic_DNA"/>
</dbReference>
<dbReference type="PANTHER" id="PTHR37316:SF3">
    <property type="entry name" value="TEICHOIC ACID GLYCEROL-PHOSPHATE TRANSFERASE"/>
    <property type="match status" value="1"/>
</dbReference>
<dbReference type="PANTHER" id="PTHR37316">
    <property type="entry name" value="TEICHOIC ACID GLYCEROL-PHOSPHATE PRIMASE"/>
    <property type="match status" value="1"/>
</dbReference>
<dbReference type="Gene3D" id="3.90.550.10">
    <property type="entry name" value="Spore Coat Polysaccharide Biosynthesis Protein SpsA, Chain A"/>
    <property type="match status" value="1"/>
</dbReference>
<evidence type="ECO:0000313" key="9">
    <source>
        <dbReference type="Proteomes" id="UP001370590"/>
    </source>
</evidence>
<keyword evidence="6" id="KW-0472">Membrane</keyword>
<dbReference type="InterPro" id="IPR001173">
    <property type="entry name" value="Glyco_trans_2-like"/>
</dbReference>
<keyword evidence="5" id="KW-0777">Teichoic acid biosynthesis</keyword>
<evidence type="ECO:0000256" key="1">
    <source>
        <dbReference type="ARBA" id="ARBA00004202"/>
    </source>
</evidence>
<dbReference type="Gene3D" id="3.40.50.12580">
    <property type="match status" value="1"/>
</dbReference>
<evidence type="ECO:0000313" key="8">
    <source>
        <dbReference type="EMBL" id="MEJ6400708.1"/>
    </source>
</evidence>
<dbReference type="RefSeq" id="WP_339960512.1">
    <property type="nucleotide sequence ID" value="NZ_JAWMWH010000001.1"/>
</dbReference>
<organism evidence="8 9">
    <name type="scientific">Nicoliella lavandulae</name>
    <dbReference type="NCBI Taxonomy" id="3082954"/>
    <lineage>
        <taxon>Bacteria</taxon>
        <taxon>Bacillati</taxon>
        <taxon>Bacillota</taxon>
        <taxon>Bacilli</taxon>
        <taxon>Lactobacillales</taxon>
        <taxon>Lactobacillaceae</taxon>
        <taxon>Nicoliella</taxon>
    </lineage>
</organism>
<reference evidence="8 9" key="1">
    <citation type="submission" date="2023-10" db="EMBL/GenBank/DDBJ databases">
        <title>Nicoliella lavandulae sp. nov. isolated from Lavandula angustifolia flowers.</title>
        <authorList>
            <person name="Alcantara C."/>
            <person name="Zuniga M."/>
            <person name="Landete J.M."/>
            <person name="Monedero V."/>
        </authorList>
    </citation>
    <scope>NUCLEOTIDE SEQUENCE [LARGE SCALE GENOMIC DNA]</scope>
    <source>
        <strain evidence="8 9">Es01</strain>
    </source>
</reference>
<keyword evidence="9" id="KW-1185">Reference proteome</keyword>
<evidence type="ECO:0000259" key="7">
    <source>
        <dbReference type="Pfam" id="PF00535"/>
    </source>
</evidence>
<protein>
    <submittedName>
        <fullName evidence="8">Bifunctional glycosyltransferase family 2 protein/CDP-glycerol:glycerophosphate glycerophosphotransferase</fullName>
    </submittedName>
</protein>
<dbReference type="Pfam" id="PF00535">
    <property type="entry name" value="Glycos_transf_2"/>
    <property type="match status" value="1"/>
</dbReference>
<dbReference type="SUPFAM" id="SSF53448">
    <property type="entry name" value="Nucleotide-diphospho-sugar transferases"/>
    <property type="match status" value="1"/>
</dbReference>
<name>A0ABU8SMM6_9LACO</name>
<feature type="domain" description="Glycosyltransferase 2-like" evidence="7">
    <location>
        <begin position="51"/>
        <end position="122"/>
    </location>
</feature>
<dbReference type="CDD" id="cd00761">
    <property type="entry name" value="Glyco_tranf_GTA_type"/>
    <property type="match status" value="1"/>
</dbReference>
<keyword evidence="4" id="KW-0808">Transferase</keyword>
<evidence type="ECO:0000256" key="3">
    <source>
        <dbReference type="ARBA" id="ARBA00022475"/>
    </source>
</evidence>
<evidence type="ECO:0000256" key="5">
    <source>
        <dbReference type="ARBA" id="ARBA00022944"/>
    </source>
</evidence>
<dbReference type="InterPro" id="IPR043148">
    <property type="entry name" value="TagF_C"/>
</dbReference>
<sequence>MKFSIITPCKVDDLPKLDELKANLESQTFHQFEWIIACNGFDNHFEETQFPIQVVSYQPNTIGAARNAAIKAAVGDYLVFIDADDFLLPDAMKKLNYMTPRNEDTLIDLNHYKTYETQQAYLKDLAINEHTPDFLPDWGGRKKRKPRSYALNFTSDNLKHLNLNKKQQHWLKNKYKVYSGETRYASLRKQLVLAGKVINRHFVNAHHLQFNELNDLYSDVQFMMAVLNSTKRVVLIQQYQYIMVYHNDPINDPSNAQLVRGDRWQKMVSAWIDGYQNLTNAEFRLAFAEYTIRRMNRYLYNAILSNADSIDNVDATLNIVSKYLNLIDKRAFKSVNVLSRRILSAIADHQFGVAQKLMASLVFGRNAHRIVKKRGRGITKALYQLVFTHLAVKPNVIFYESFLGRNYSDNPKYIYEYIQKHYPGKYQHIWSASDPQVKDALKDQPDTRVVKRFGFKYMYYLATSKYQVFNLRQPRWFVKRRGTKLLSTWHGTPLKRLVFDIDNVVNATPMYKRNFYEQSRQWDYLIAPNQFSADVFSHAFMYPQDKMIKSGYPRNDILSAPDRDQKAIEIKKRLGIPLDKKVILYAPTWRDDERASGNEYKFQLKLNVAKLRENFGDDYVMILRTHYFITDRIDTSTFGDFVFNESNYQDVSELYLASDILITDYSSVFFDYSILKRPILYFVYDYDNYAKILHGFYLSMQKDLPGPLLKTNDEIVDAIKNIDQIEQKYKERYAKFDERFNNWENGHAAEKVVNVLLDNSDK</sequence>
<dbReference type="InterPro" id="IPR043149">
    <property type="entry name" value="TagF_N"/>
</dbReference>
<proteinExistence type="inferred from homology"/>
<dbReference type="InterPro" id="IPR007554">
    <property type="entry name" value="Glycerophosphate_synth"/>
</dbReference>
<evidence type="ECO:0000256" key="6">
    <source>
        <dbReference type="ARBA" id="ARBA00023136"/>
    </source>
</evidence>
<keyword evidence="3" id="KW-1003">Cell membrane</keyword>
<dbReference type="Gene3D" id="3.40.50.11820">
    <property type="match status" value="1"/>
</dbReference>
<evidence type="ECO:0000256" key="2">
    <source>
        <dbReference type="ARBA" id="ARBA00010488"/>
    </source>
</evidence>
<comment type="subcellular location">
    <subcellularLocation>
        <location evidence="1">Cell membrane</location>
        <topology evidence="1">Peripheral membrane protein</topology>
    </subcellularLocation>
</comment>
<dbReference type="Proteomes" id="UP001370590">
    <property type="component" value="Unassembled WGS sequence"/>
</dbReference>
<dbReference type="SUPFAM" id="SSF53756">
    <property type="entry name" value="UDP-Glycosyltransferase/glycogen phosphorylase"/>
    <property type="match status" value="1"/>
</dbReference>
<comment type="caution">
    <text evidence="8">The sequence shown here is derived from an EMBL/GenBank/DDBJ whole genome shotgun (WGS) entry which is preliminary data.</text>
</comment>
<evidence type="ECO:0000256" key="4">
    <source>
        <dbReference type="ARBA" id="ARBA00022679"/>
    </source>
</evidence>
<gene>
    <name evidence="8" type="ORF">R4146_05980</name>
</gene>
<dbReference type="Pfam" id="PF04464">
    <property type="entry name" value="Glyphos_transf"/>
    <property type="match status" value="1"/>
</dbReference>